<keyword evidence="3" id="KW-0560">Oxidoreductase</keyword>
<sequence>MTHVTIVTGASRAIVEVLLNKNSTTKVIAIARSQQPLESLIQKYGNDRVGIVVGDLTDSNTSIKAVELAESKFGQLNSIIANAGALEPVGSIEKHNIKEWKRLFDINFFSVVELIQIALPALKKTKGNVIAVSSGASTKPYSGWYAYGSSKASLNHLIMSLASEEPDIQAISIAPGVVDTEMQQDIRNKFGRDMSKEGSQRFIDLHENKQLSPPEVPARVYANLALNGWSKELNGKYLRVDEDVLKSYTT</sequence>
<organism evidence="4 5">
    <name type="scientific">[Candida] subhashii</name>
    <dbReference type="NCBI Taxonomy" id="561895"/>
    <lineage>
        <taxon>Eukaryota</taxon>
        <taxon>Fungi</taxon>
        <taxon>Dikarya</taxon>
        <taxon>Ascomycota</taxon>
        <taxon>Saccharomycotina</taxon>
        <taxon>Pichiomycetes</taxon>
        <taxon>Debaryomycetaceae</taxon>
        <taxon>Spathaspora</taxon>
    </lineage>
</organism>
<dbReference type="GeneID" id="73472533"/>
<dbReference type="Proteomes" id="UP000694255">
    <property type="component" value="Unassembled WGS sequence"/>
</dbReference>
<dbReference type="Pfam" id="PF00106">
    <property type="entry name" value="adh_short"/>
    <property type="match status" value="1"/>
</dbReference>
<dbReference type="PANTHER" id="PTHR43008">
    <property type="entry name" value="BENZIL REDUCTASE"/>
    <property type="match status" value="1"/>
</dbReference>
<dbReference type="EMBL" id="JAGSYN010000274">
    <property type="protein sequence ID" value="KAG7660771.1"/>
    <property type="molecule type" value="Genomic_DNA"/>
</dbReference>
<evidence type="ECO:0000313" key="4">
    <source>
        <dbReference type="EMBL" id="KAG7660771.1"/>
    </source>
</evidence>
<dbReference type="PROSITE" id="PS00061">
    <property type="entry name" value="ADH_SHORT"/>
    <property type="match status" value="1"/>
</dbReference>
<proteinExistence type="inferred from homology"/>
<comment type="caution">
    <text evidence="4">The sequence shown here is derived from an EMBL/GenBank/DDBJ whole genome shotgun (WGS) entry which is preliminary data.</text>
</comment>
<dbReference type="InterPro" id="IPR020904">
    <property type="entry name" value="Sc_DH/Rdtase_CS"/>
</dbReference>
<dbReference type="CDD" id="cd05367">
    <property type="entry name" value="SPR-like_SDR_c"/>
    <property type="match status" value="1"/>
</dbReference>
<protein>
    <submittedName>
        <fullName evidence="4">Uncharacterized protein</fullName>
    </submittedName>
</protein>
<dbReference type="PANTHER" id="PTHR43008:SF8">
    <property type="entry name" value="BENZIL REDUCTASE ((S)-BENZOIN FORMING) IRC24"/>
    <property type="match status" value="1"/>
</dbReference>
<evidence type="ECO:0000256" key="2">
    <source>
        <dbReference type="ARBA" id="ARBA00022857"/>
    </source>
</evidence>
<dbReference type="GO" id="GO:0050664">
    <property type="term" value="F:oxidoreductase activity, acting on NAD(P)H, oxygen as acceptor"/>
    <property type="evidence" value="ECO:0007669"/>
    <property type="project" value="TreeGrafter"/>
</dbReference>
<dbReference type="InterPro" id="IPR002347">
    <property type="entry name" value="SDR_fam"/>
</dbReference>
<keyword evidence="5" id="KW-1185">Reference proteome</keyword>
<dbReference type="FunFam" id="3.40.50.720:FF:000281">
    <property type="entry name" value="Uncharacterized oxidoreductase YIR035C"/>
    <property type="match status" value="1"/>
</dbReference>
<accession>A0A8J5Q5J8</accession>
<gene>
    <name evidence="4" type="ORF">J8A68_005733</name>
</gene>
<evidence type="ECO:0000313" key="5">
    <source>
        <dbReference type="Proteomes" id="UP000694255"/>
    </source>
</evidence>
<keyword evidence="2" id="KW-0521">NADP</keyword>
<evidence type="ECO:0000256" key="3">
    <source>
        <dbReference type="ARBA" id="ARBA00023002"/>
    </source>
</evidence>
<dbReference type="OrthoDB" id="153074at2759"/>
<name>A0A8J5Q5J8_9ASCO</name>
<evidence type="ECO:0000256" key="1">
    <source>
        <dbReference type="ARBA" id="ARBA00006484"/>
    </source>
</evidence>
<reference evidence="4 5" key="1">
    <citation type="journal article" date="2021" name="DNA Res.">
        <title>Genome analysis of Candida subhashii reveals its hybrid nature and dual mitochondrial genome conformations.</title>
        <authorList>
            <person name="Mixao V."/>
            <person name="Hegedusova E."/>
            <person name="Saus E."/>
            <person name="Pryszcz L.P."/>
            <person name="Cillingova A."/>
            <person name="Nosek J."/>
            <person name="Gabaldon T."/>
        </authorList>
    </citation>
    <scope>NUCLEOTIDE SEQUENCE [LARGE SCALE GENOMIC DNA]</scope>
    <source>
        <strain evidence="4 5">CBS 10753</strain>
    </source>
</reference>
<dbReference type="AlphaFoldDB" id="A0A8J5Q5J8"/>
<comment type="similarity">
    <text evidence="1">Belongs to the short-chain dehydrogenases/reductases (SDR) family.</text>
</comment>
<dbReference type="RefSeq" id="XP_049261004.1">
    <property type="nucleotide sequence ID" value="XM_049409831.1"/>
</dbReference>